<feature type="region of interest" description="Disordered" evidence="1">
    <location>
        <begin position="1"/>
        <end position="48"/>
    </location>
</feature>
<evidence type="ECO:0000313" key="3">
    <source>
        <dbReference type="Proteomes" id="UP001271007"/>
    </source>
</evidence>
<evidence type="ECO:0000256" key="1">
    <source>
        <dbReference type="SAM" id="MobiDB-lite"/>
    </source>
</evidence>
<feature type="region of interest" description="Disordered" evidence="1">
    <location>
        <begin position="589"/>
        <end position="755"/>
    </location>
</feature>
<dbReference type="EMBL" id="JAWDJX010000004">
    <property type="protein sequence ID" value="KAK3056887.1"/>
    <property type="molecule type" value="Genomic_DNA"/>
</dbReference>
<feature type="region of interest" description="Disordered" evidence="1">
    <location>
        <begin position="193"/>
        <end position="308"/>
    </location>
</feature>
<feature type="compositionally biased region" description="Basic and acidic residues" evidence="1">
    <location>
        <begin position="746"/>
        <end position="755"/>
    </location>
</feature>
<feature type="compositionally biased region" description="Low complexity" evidence="1">
    <location>
        <begin position="701"/>
        <end position="714"/>
    </location>
</feature>
<gene>
    <name evidence="2" type="ORF">LTR09_001925</name>
</gene>
<feature type="compositionally biased region" description="Polar residues" evidence="1">
    <location>
        <begin position="27"/>
        <end position="36"/>
    </location>
</feature>
<feature type="compositionally biased region" description="Low complexity" evidence="1">
    <location>
        <begin position="518"/>
        <end position="527"/>
    </location>
</feature>
<feature type="compositionally biased region" description="Polar residues" evidence="1">
    <location>
        <begin position="673"/>
        <end position="686"/>
    </location>
</feature>
<feature type="compositionally biased region" description="Low complexity" evidence="1">
    <location>
        <begin position="593"/>
        <end position="608"/>
    </location>
</feature>
<accession>A0AAJ0GG36</accession>
<proteinExistence type="predicted"/>
<feature type="compositionally biased region" description="Low complexity" evidence="1">
    <location>
        <begin position="105"/>
        <end position="175"/>
    </location>
</feature>
<feature type="region of interest" description="Disordered" evidence="1">
    <location>
        <begin position="105"/>
        <end position="176"/>
    </location>
</feature>
<dbReference type="AlphaFoldDB" id="A0AAJ0GG36"/>
<keyword evidence="3" id="KW-1185">Reference proteome</keyword>
<sequence>MAYQTQPGGMHPGMALHGGHPGMTPGQPMTQAQMQQMGHPGASGPGQPHVTQAGVMMGMQPGANGMGMGGQMGGMLGQMGGQSMAGGMQNAQALSQMNPALQQQMMQQQQQQQQMMAQNPQMAMQQQQHMLQRRAMMQQQQAQQQQQQQQQGGMQGMSPQQIQQLQHLQQQQNNQGMSVHAVPLTPNLAAQVQARQQAQAQAQHQAQQQAQSQQMQQHQLAMQHANSQQSNQSGQAGPPNQHPGQQQQAPQMRPQSRMANPNEQNQPQAQHTPQPGGQGQQQQQTPQQNMQQQGQQQMTPQQQQQQMQVMQQRQRLMQQQAQAQAQQGMANQIRIAQAQQTQQNMQGQSILRLVHLCDELSSFTAETGKEVALWQQIIDKHFSPEGRLVHAIDAHDGKTWEVPRPTIARYFQSYFDSGAVSLRIHADHPRENSVQGGRLHVAYSSSTFAVVYPNGARLEMRGSMNFLFSPSMELLECMEIRTTRSDEVISRSKIEELLSTWSPTMDNKSPKLSKKPPTKAQQKAQSALEGLTIDHFPKTPKGPYGTPKRVQQWLELGETMNIMNDLVGFAGDSNLRPSQALDQLVRTYEREQQMAQQQQNQQQQQDAAGNGGGGNPQINLPNGNRTPSMGNMAMPGQPNHFASPAMSNMSGPLMNGSPHIPHIPGLAPGGLNMPNSHTPSPHQSNMAAPPMIPQPSQQGTNSSAASANTSPNVNNKRRRSTVKMEGDDGGGEGGPAPRVKPSPRIGKKEKPGGGG</sequence>
<evidence type="ECO:0000313" key="2">
    <source>
        <dbReference type="EMBL" id="KAK3056887.1"/>
    </source>
</evidence>
<dbReference type="InterPro" id="IPR029005">
    <property type="entry name" value="LIM-bd/SEUSS"/>
</dbReference>
<protein>
    <recommendedName>
        <fullName evidence="4">LIM-domain binding protein-domain-containing protein</fullName>
    </recommendedName>
</protein>
<organism evidence="2 3">
    <name type="scientific">Extremus antarcticus</name>
    <dbReference type="NCBI Taxonomy" id="702011"/>
    <lineage>
        <taxon>Eukaryota</taxon>
        <taxon>Fungi</taxon>
        <taxon>Dikarya</taxon>
        <taxon>Ascomycota</taxon>
        <taxon>Pezizomycotina</taxon>
        <taxon>Dothideomycetes</taxon>
        <taxon>Dothideomycetidae</taxon>
        <taxon>Mycosphaerellales</taxon>
        <taxon>Extremaceae</taxon>
        <taxon>Extremus</taxon>
    </lineage>
</organism>
<feature type="region of interest" description="Disordered" evidence="1">
    <location>
        <begin position="501"/>
        <end position="547"/>
    </location>
</feature>
<dbReference type="Pfam" id="PF01803">
    <property type="entry name" value="LIM_bind"/>
    <property type="match status" value="1"/>
</dbReference>
<dbReference type="Proteomes" id="UP001271007">
    <property type="component" value="Unassembled WGS sequence"/>
</dbReference>
<evidence type="ECO:0008006" key="4">
    <source>
        <dbReference type="Google" id="ProtNLM"/>
    </source>
</evidence>
<comment type="caution">
    <text evidence="2">The sequence shown here is derived from an EMBL/GenBank/DDBJ whole genome shotgun (WGS) entry which is preliminary data.</text>
</comment>
<reference evidence="2" key="1">
    <citation type="submission" date="2023-04" db="EMBL/GenBank/DDBJ databases">
        <title>Black Yeasts Isolated from many extreme environments.</title>
        <authorList>
            <person name="Coleine C."/>
            <person name="Stajich J.E."/>
            <person name="Selbmann L."/>
        </authorList>
    </citation>
    <scope>NUCLEOTIDE SEQUENCE</scope>
    <source>
        <strain evidence="2">CCFEE 5312</strain>
    </source>
</reference>
<name>A0AAJ0GG36_9PEZI</name>